<dbReference type="Proteomes" id="UP000280881">
    <property type="component" value="Unassembled WGS sequence"/>
</dbReference>
<name>A0A420W7L4_9BACT</name>
<dbReference type="OrthoDB" id="9806665at2"/>
<reference evidence="2 3" key="1">
    <citation type="submission" date="2018-10" db="EMBL/GenBank/DDBJ databases">
        <title>Genomic Encyclopedia of Type Strains, Phase IV (KMG-IV): sequencing the most valuable type-strain genomes for metagenomic binning, comparative biology and taxonomic classification.</title>
        <authorList>
            <person name="Goeker M."/>
        </authorList>
    </citation>
    <scope>NUCLEOTIDE SEQUENCE [LARGE SCALE GENOMIC DNA]</scope>
    <source>
        <strain evidence="2 3">DSM 15521</strain>
    </source>
</reference>
<gene>
    <name evidence="2" type="ORF">C7457_0137</name>
</gene>
<keyword evidence="1" id="KW-1133">Transmembrane helix</keyword>
<dbReference type="EMBL" id="RBIE01000001">
    <property type="protein sequence ID" value="RKQ63272.1"/>
    <property type="molecule type" value="Genomic_DNA"/>
</dbReference>
<accession>A0A420W7L4</accession>
<evidence type="ECO:0000313" key="3">
    <source>
        <dbReference type="Proteomes" id="UP000280881"/>
    </source>
</evidence>
<dbReference type="InterPro" id="IPR003425">
    <property type="entry name" value="CCB3/YggT"/>
</dbReference>
<dbReference type="Pfam" id="PF02325">
    <property type="entry name" value="CCB3_YggT"/>
    <property type="match status" value="1"/>
</dbReference>
<dbReference type="GO" id="GO:0016020">
    <property type="term" value="C:membrane"/>
    <property type="evidence" value="ECO:0007669"/>
    <property type="project" value="InterPro"/>
</dbReference>
<organism evidence="2 3">
    <name type="scientific">Thermovibrio guaymasensis</name>
    <dbReference type="NCBI Taxonomy" id="240167"/>
    <lineage>
        <taxon>Bacteria</taxon>
        <taxon>Pseudomonadati</taxon>
        <taxon>Aquificota</taxon>
        <taxon>Aquificia</taxon>
        <taxon>Desulfurobacteriales</taxon>
        <taxon>Desulfurobacteriaceae</taxon>
        <taxon>Thermovibrio</taxon>
    </lineage>
</organism>
<keyword evidence="1" id="KW-0472">Membrane</keyword>
<dbReference type="AlphaFoldDB" id="A0A420W7L4"/>
<keyword evidence="1" id="KW-0812">Transmembrane</keyword>
<evidence type="ECO:0000313" key="2">
    <source>
        <dbReference type="EMBL" id="RKQ63272.1"/>
    </source>
</evidence>
<protein>
    <submittedName>
        <fullName evidence="2">YggT family protein</fullName>
    </submittedName>
</protein>
<sequence>MVEVVKNFLHYLIEGLVWFIILGSLLTFIPPHKRNSLINSVIELLDYLLSPIRKVVPPVSGIDFSPLVAIIFLQLIDSLIRGL</sequence>
<comment type="caution">
    <text evidence="2">The sequence shown here is derived from an EMBL/GenBank/DDBJ whole genome shotgun (WGS) entry which is preliminary data.</text>
</comment>
<evidence type="ECO:0000256" key="1">
    <source>
        <dbReference type="SAM" id="Phobius"/>
    </source>
</evidence>
<keyword evidence="3" id="KW-1185">Reference proteome</keyword>
<dbReference type="RefSeq" id="WP_121169491.1">
    <property type="nucleotide sequence ID" value="NZ_RBIE01000001.1"/>
</dbReference>
<proteinExistence type="predicted"/>
<feature type="transmembrane region" description="Helical" evidence="1">
    <location>
        <begin position="12"/>
        <end position="29"/>
    </location>
</feature>